<sequence length="298" mass="33314">MSQSNSARNALTFLQQRGRIAWRFLVYFVKRCLDDRVTIVAGHLTFVSMLALVPLMVVMFSIFSAFPMFEQLKEELERLLFANLMPASGEVISSYLNQFMTNVSKMTTIGVVFVIVVAVNLISTVDATMNRIWRNHNKRRLVVALSVYWMILTLGPILMGSGMAVTSYLISLTAVAEVYVSGVRTTLLSFVPLATSLVAFMLLYIVMPNRIVRARHAFWGALLAAILFELSKSIFAAYITAFPSYQAIYGALAAIPILLVWIFVSWNIVLLGAELTASIEEFFQPPSNDNSRILEGNE</sequence>
<feature type="transmembrane region" description="Helical" evidence="7">
    <location>
        <begin position="108"/>
        <end position="129"/>
    </location>
</feature>
<dbReference type="RefSeq" id="WP_092593398.1">
    <property type="nucleotide sequence ID" value="NZ_FMXN01000008.1"/>
</dbReference>
<evidence type="ECO:0000256" key="7">
    <source>
        <dbReference type="HAMAP-Rule" id="MF_00672"/>
    </source>
</evidence>
<gene>
    <name evidence="8" type="ORF">SAMN02927930_01562</name>
</gene>
<dbReference type="InterPro" id="IPR023679">
    <property type="entry name" value="UPF0761_bac"/>
</dbReference>
<feature type="transmembrane region" description="Helical" evidence="7">
    <location>
        <begin position="141"/>
        <end position="165"/>
    </location>
</feature>
<dbReference type="PANTHER" id="PTHR30213">
    <property type="entry name" value="INNER MEMBRANE PROTEIN YHJD"/>
    <property type="match status" value="1"/>
</dbReference>
<keyword evidence="6 7" id="KW-0472">Membrane</keyword>
<proteinExistence type="inferred from homology"/>
<dbReference type="AlphaFoldDB" id="A0A1G6D6F5"/>
<keyword evidence="5 7" id="KW-1133">Transmembrane helix</keyword>
<dbReference type="Pfam" id="PF03631">
    <property type="entry name" value="Virul_fac_BrkB"/>
    <property type="match status" value="1"/>
</dbReference>
<evidence type="ECO:0000256" key="2">
    <source>
        <dbReference type="ARBA" id="ARBA00022475"/>
    </source>
</evidence>
<protein>
    <recommendedName>
        <fullName evidence="7">UPF0761 membrane protein SAMN02927930_01562</fullName>
    </recommendedName>
</protein>
<dbReference type="STRING" id="1159017.SAMN02927930_01562"/>
<keyword evidence="3" id="KW-0997">Cell inner membrane</keyword>
<dbReference type="InterPro" id="IPR017039">
    <property type="entry name" value="Virul_fac_BrkB"/>
</dbReference>
<keyword evidence="4 7" id="KW-0812">Transmembrane</keyword>
<dbReference type="NCBIfam" id="TIGR00765">
    <property type="entry name" value="yihY_not_rbn"/>
    <property type="match status" value="1"/>
</dbReference>
<feature type="transmembrane region" description="Helical" evidence="7">
    <location>
        <begin position="218"/>
        <end position="241"/>
    </location>
</feature>
<comment type="similarity">
    <text evidence="7">Belongs to the UPF0761 family.</text>
</comment>
<dbReference type="OrthoDB" id="9808671at2"/>
<feature type="transmembrane region" description="Helical" evidence="7">
    <location>
        <begin position="44"/>
        <end position="66"/>
    </location>
</feature>
<evidence type="ECO:0000313" key="9">
    <source>
        <dbReference type="Proteomes" id="UP000199626"/>
    </source>
</evidence>
<evidence type="ECO:0000256" key="6">
    <source>
        <dbReference type="ARBA" id="ARBA00023136"/>
    </source>
</evidence>
<dbReference type="GO" id="GO:0005886">
    <property type="term" value="C:plasma membrane"/>
    <property type="evidence" value="ECO:0007669"/>
    <property type="project" value="UniProtKB-SubCell"/>
</dbReference>
<feature type="transmembrane region" description="Helical" evidence="7">
    <location>
        <begin position="247"/>
        <end position="269"/>
    </location>
</feature>
<dbReference type="HAMAP" id="MF_00672">
    <property type="entry name" value="UPF0761"/>
    <property type="match status" value="1"/>
</dbReference>
<evidence type="ECO:0000256" key="1">
    <source>
        <dbReference type="ARBA" id="ARBA00004651"/>
    </source>
</evidence>
<organism evidence="8 9">
    <name type="scientific">Pseudidiomarina indica</name>
    <dbReference type="NCBI Taxonomy" id="1159017"/>
    <lineage>
        <taxon>Bacteria</taxon>
        <taxon>Pseudomonadati</taxon>
        <taxon>Pseudomonadota</taxon>
        <taxon>Gammaproteobacteria</taxon>
        <taxon>Alteromonadales</taxon>
        <taxon>Idiomarinaceae</taxon>
        <taxon>Pseudidiomarina</taxon>
    </lineage>
</organism>
<evidence type="ECO:0000313" key="8">
    <source>
        <dbReference type="EMBL" id="SDB40649.1"/>
    </source>
</evidence>
<feature type="transmembrane region" description="Helical" evidence="7">
    <location>
        <begin position="185"/>
        <end position="206"/>
    </location>
</feature>
<dbReference type="PANTHER" id="PTHR30213:SF0">
    <property type="entry name" value="UPF0761 MEMBRANE PROTEIN YIHY"/>
    <property type="match status" value="1"/>
</dbReference>
<name>A0A1G6D6F5_9GAMM</name>
<dbReference type="PIRSF" id="PIRSF035875">
    <property type="entry name" value="RNase_BN"/>
    <property type="match status" value="1"/>
</dbReference>
<evidence type="ECO:0000256" key="3">
    <source>
        <dbReference type="ARBA" id="ARBA00022519"/>
    </source>
</evidence>
<keyword evidence="9" id="KW-1185">Reference proteome</keyword>
<accession>A0A1G6D6F5</accession>
<reference evidence="9" key="1">
    <citation type="submission" date="2016-10" db="EMBL/GenBank/DDBJ databases">
        <authorList>
            <person name="Varghese N."/>
            <person name="Submissions S."/>
        </authorList>
    </citation>
    <scope>NUCLEOTIDE SEQUENCE [LARGE SCALE GENOMIC DNA]</scope>
    <source>
        <strain evidence="9">CGMCC 1.10824</strain>
    </source>
</reference>
<dbReference type="EMBL" id="FMXN01000008">
    <property type="protein sequence ID" value="SDB40649.1"/>
    <property type="molecule type" value="Genomic_DNA"/>
</dbReference>
<evidence type="ECO:0000256" key="4">
    <source>
        <dbReference type="ARBA" id="ARBA00022692"/>
    </source>
</evidence>
<keyword evidence="2 7" id="KW-1003">Cell membrane</keyword>
<evidence type="ECO:0000256" key="5">
    <source>
        <dbReference type="ARBA" id="ARBA00022989"/>
    </source>
</evidence>
<dbReference type="NCBIfam" id="NF002457">
    <property type="entry name" value="PRK01637.1"/>
    <property type="match status" value="1"/>
</dbReference>
<dbReference type="Proteomes" id="UP000199626">
    <property type="component" value="Unassembled WGS sequence"/>
</dbReference>
<comment type="subcellular location">
    <subcellularLocation>
        <location evidence="1 7">Cell membrane</location>
        <topology evidence="1 7">Multi-pass membrane protein</topology>
    </subcellularLocation>
</comment>